<name>A0A669CXJ8_ORENI</name>
<sequence>MLTLCYHFNTVGKTMLKCNWYIVQYHGMYSQLPVLFTGAKNMSFFRKLIKSIWGTPPSPPLLRKEERNIPWTERERELQLVRDYKPHKDVEHLRILLYGPPGAGKSSFINSVDSVLRGKIATRALAAAAFGDSFTIAYGTYKIQKGNPDTFYPFVFTDTMGLEEGTEGGIHVEDIKLAISGHVKEDYRFNPKCPLPETDPNYRSSSTLDDKAHILVFVIRADSVSIIDGETWRKMKAVRAAARDKGIPQIAVITKIDEACPEVKKDIKNAYRSKHLNQLMQKVNVNLGFPLNCIFLVKNYHKEIETDNDVDSLILSVLKKIIDYGEDYLNDQDDHDRSPMCEGERK</sequence>
<dbReference type="GeneTree" id="ENSGT00940000160560"/>
<reference evidence="2" key="1">
    <citation type="submission" date="2012-01" db="EMBL/GenBank/DDBJ databases">
        <title>The Genome Sequence of Oreochromis niloticus (Nile Tilapia).</title>
        <authorList>
            <consortium name="Broad Institute Genome Assembly Team"/>
            <consortium name="Broad Institute Sequencing Platform"/>
            <person name="Di Palma F."/>
            <person name="Johnson J."/>
            <person name="Lander E.S."/>
            <person name="Lindblad-Toh K."/>
        </authorList>
    </citation>
    <scope>NUCLEOTIDE SEQUENCE [LARGE SCALE GENOMIC DNA]</scope>
</reference>
<gene>
    <name evidence="1" type="primary">LOC100704728</name>
</gene>
<dbReference type="Gene3D" id="3.40.50.300">
    <property type="entry name" value="P-loop containing nucleotide triphosphate hydrolases"/>
    <property type="match status" value="1"/>
</dbReference>
<evidence type="ECO:0000313" key="1">
    <source>
        <dbReference type="Ensembl" id="ENSONIP00000053103.1"/>
    </source>
</evidence>
<dbReference type="PANTHER" id="PTHR14241:SF1">
    <property type="entry name" value="INTERFERON-INDUCED PROTEIN 44-RELATED"/>
    <property type="match status" value="1"/>
</dbReference>
<proteinExistence type="predicted"/>
<organism evidence="1 2">
    <name type="scientific">Oreochromis niloticus</name>
    <name type="common">Nile tilapia</name>
    <name type="synonym">Tilapia nilotica</name>
    <dbReference type="NCBI Taxonomy" id="8128"/>
    <lineage>
        <taxon>Eukaryota</taxon>
        <taxon>Metazoa</taxon>
        <taxon>Chordata</taxon>
        <taxon>Craniata</taxon>
        <taxon>Vertebrata</taxon>
        <taxon>Euteleostomi</taxon>
        <taxon>Actinopterygii</taxon>
        <taxon>Neopterygii</taxon>
        <taxon>Teleostei</taxon>
        <taxon>Neoteleostei</taxon>
        <taxon>Acanthomorphata</taxon>
        <taxon>Ovalentaria</taxon>
        <taxon>Cichlomorphae</taxon>
        <taxon>Cichliformes</taxon>
        <taxon>Cichlidae</taxon>
        <taxon>African cichlids</taxon>
        <taxon>Pseudocrenilabrinae</taxon>
        <taxon>Oreochromini</taxon>
        <taxon>Oreochromis</taxon>
    </lineage>
</organism>
<dbReference type="GO" id="GO:0006955">
    <property type="term" value="P:immune response"/>
    <property type="evidence" value="ECO:0007669"/>
    <property type="project" value="TreeGrafter"/>
</dbReference>
<reference evidence="1" key="2">
    <citation type="submission" date="2025-08" db="UniProtKB">
        <authorList>
            <consortium name="Ensembl"/>
        </authorList>
    </citation>
    <scope>IDENTIFICATION</scope>
</reference>
<dbReference type="Proteomes" id="UP000005207">
    <property type="component" value="Linkage group LG23"/>
</dbReference>
<reference evidence="1" key="3">
    <citation type="submission" date="2025-09" db="UniProtKB">
        <authorList>
            <consortium name="Ensembl"/>
        </authorList>
    </citation>
    <scope>IDENTIFICATION</scope>
</reference>
<dbReference type="Ensembl" id="ENSONIT00000060414.1">
    <property type="protein sequence ID" value="ENSONIP00000053103.1"/>
    <property type="gene ID" value="ENSONIG00000032717.1"/>
</dbReference>
<dbReference type="CDD" id="cd00882">
    <property type="entry name" value="Ras_like_GTPase"/>
    <property type="match status" value="1"/>
</dbReference>
<dbReference type="PANTHER" id="PTHR14241">
    <property type="entry name" value="INTERFERON-INDUCED PROTEIN 44"/>
    <property type="match status" value="1"/>
</dbReference>
<dbReference type="AlphaFoldDB" id="A0A669CXJ8"/>
<keyword evidence="2" id="KW-1185">Reference proteome</keyword>
<evidence type="ECO:0000313" key="2">
    <source>
        <dbReference type="Proteomes" id="UP000005207"/>
    </source>
</evidence>
<dbReference type="OMA" id="CYHEEID"/>
<dbReference type="InParanoid" id="A0A669CXJ8"/>
<accession>A0A669CXJ8</accession>
<protein>
    <submittedName>
        <fullName evidence="1">Uncharacterized protein</fullName>
    </submittedName>
</protein>
<dbReference type="FunCoup" id="A0A669CXJ8">
    <property type="interactions" value="1"/>
</dbReference>
<dbReference type="SUPFAM" id="SSF52540">
    <property type="entry name" value="P-loop containing nucleoside triphosphate hydrolases"/>
    <property type="match status" value="1"/>
</dbReference>
<dbReference type="InterPro" id="IPR027417">
    <property type="entry name" value="P-loop_NTPase"/>
</dbReference>